<evidence type="ECO:0000313" key="5">
    <source>
        <dbReference type="Proteomes" id="UP001528411"/>
    </source>
</evidence>
<dbReference type="Pfam" id="PF22483">
    <property type="entry name" value="Mu-transpos_C_2"/>
    <property type="match status" value="1"/>
</dbReference>
<dbReference type="InterPro" id="IPR012337">
    <property type="entry name" value="RNaseH-like_sf"/>
</dbReference>
<dbReference type="InterPro" id="IPR036388">
    <property type="entry name" value="WH-like_DNA-bd_sf"/>
</dbReference>
<dbReference type="Gene3D" id="3.30.420.10">
    <property type="entry name" value="Ribonuclease H-like superfamily/Ribonuclease H"/>
    <property type="match status" value="1"/>
</dbReference>
<reference evidence="4 5" key="1">
    <citation type="submission" date="2023-01" db="EMBL/GenBank/DDBJ databases">
        <title>Psychrosphaera sp. nov., isolated from marine algae.</title>
        <authorList>
            <person name="Bayburt H."/>
            <person name="Choi B.J."/>
            <person name="Kim J.M."/>
            <person name="Choi D.G."/>
            <person name="Jeon C.O."/>
        </authorList>
    </citation>
    <scope>NUCLEOTIDE SEQUENCE [LARGE SCALE GENOMIC DNA]</scope>
    <source>
        <strain evidence="4 5">G1-22</strain>
    </source>
</reference>
<dbReference type="PANTHER" id="PTHR35004:SF8">
    <property type="entry name" value="TRANSPOSASE RV3428C-RELATED"/>
    <property type="match status" value="1"/>
</dbReference>
<proteinExistence type="inferred from homology"/>
<evidence type="ECO:0000259" key="3">
    <source>
        <dbReference type="PROSITE" id="PS50994"/>
    </source>
</evidence>
<dbReference type="InterPro" id="IPR017895">
    <property type="entry name" value="HTH_IS408/IS1162_type"/>
</dbReference>
<evidence type="ECO:0000259" key="2">
    <source>
        <dbReference type="PROSITE" id="PS50532"/>
    </source>
</evidence>
<keyword evidence="5" id="KW-1185">Reference proteome</keyword>
<protein>
    <submittedName>
        <fullName evidence="4">IS21 family transposase</fullName>
    </submittedName>
</protein>
<dbReference type="InterPro" id="IPR001584">
    <property type="entry name" value="Integrase_cat-core"/>
</dbReference>
<sequence length="514" mass="59452">MPTAPISMRKLKEIIRLKYGCELTHRQIAKSLSISPGSVSTYVNRAAQLNITSWPLAASWDEQSLHQAFFNTKAQPKRYALPDWSIVQQELRPKTMTLQLLWEEYKERHPEGYYSYNHYCRQYKSWLKCQKPSMRQNHKAGEKLFVDYCGPTMNIVDPSTGECRTAQIFVAVMGASNYTYAEATFSQGLEDWVMSHARCFEFLGGVPELVIPDNLKSGVTKACRYEPDLNPTYQQLACHYNTVVVPARPYKPKDKSKAEVGVQIVERWIMARLRKETFFSLRQLNIKIRELLIDLNQRQMKKHPSSRASQFKTIDKPVLKPLPQKPYSYTLVKQVRVHIDHHVEVEKHYYSVPHRLIKQKLEAHASNELVTLYHKGVKVAVHPRSHRVGGHTTVEEHMPIAHQKQQQWSAARFESWARKFGVSTEQYVINLLTMKKHPEQSYRACLGLLNLGNKFGEQRLEAACQRALATGLNRVKQVKNILEKGLDKQPLPQAQLDLLNEIDHPNIRGSQYYH</sequence>
<dbReference type="RefSeq" id="WP_272181572.1">
    <property type="nucleotide sequence ID" value="NZ_JAQOMS010000002.1"/>
</dbReference>
<comment type="similarity">
    <text evidence="1">Belongs to the transposase IS21/IS408/IS1162 family.</text>
</comment>
<evidence type="ECO:0000256" key="1">
    <source>
        <dbReference type="ARBA" id="ARBA00009277"/>
    </source>
</evidence>
<dbReference type="InterPro" id="IPR013324">
    <property type="entry name" value="RNA_pol_sigma_r3/r4-like"/>
</dbReference>
<dbReference type="PROSITE" id="PS50994">
    <property type="entry name" value="INTEGRASE"/>
    <property type="match status" value="1"/>
</dbReference>
<dbReference type="SUPFAM" id="SSF53098">
    <property type="entry name" value="Ribonuclease H-like"/>
    <property type="match status" value="1"/>
</dbReference>
<feature type="domain" description="Integrase catalytic" evidence="3">
    <location>
        <begin position="128"/>
        <end position="318"/>
    </location>
</feature>
<organism evidence="4 5">
    <name type="scientific">Psychrosphaera algicola</name>
    <dbReference type="NCBI Taxonomy" id="3023714"/>
    <lineage>
        <taxon>Bacteria</taxon>
        <taxon>Pseudomonadati</taxon>
        <taxon>Pseudomonadota</taxon>
        <taxon>Gammaproteobacteria</taxon>
        <taxon>Alteromonadales</taxon>
        <taxon>Pseudoalteromonadaceae</taxon>
        <taxon>Psychrosphaera</taxon>
    </lineage>
</organism>
<dbReference type="Gene3D" id="1.10.10.10">
    <property type="entry name" value="Winged helix-like DNA-binding domain superfamily/Winged helix DNA-binding domain"/>
    <property type="match status" value="1"/>
</dbReference>
<evidence type="ECO:0000313" key="4">
    <source>
        <dbReference type="EMBL" id="MDC2890359.1"/>
    </source>
</evidence>
<dbReference type="InterPro" id="IPR054353">
    <property type="entry name" value="IstA-like_C"/>
</dbReference>
<dbReference type="SUPFAM" id="SSF88659">
    <property type="entry name" value="Sigma3 and sigma4 domains of RNA polymerase sigma factors"/>
    <property type="match status" value="1"/>
</dbReference>
<dbReference type="InterPro" id="IPR013249">
    <property type="entry name" value="RNA_pol_sigma70_r4_t2"/>
</dbReference>
<dbReference type="Proteomes" id="UP001528411">
    <property type="component" value="Unassembled WGS sequence"/>
</dbReference>
<comment type="caution">
    <text evidence="4">The sequence shown here is derived from an EMBL/GenBank/DDBJ whole genome shotgun (WGS) entry which is preliminary data.</text>
</comment>
<dbReference type="InterPro" id="IPR036397">
    <property type="entry name" value="RNaseH_sf"/>
</dbReference>
<gene>
    <name evidence="4" type="primary">istA</name>
    <name evidence="4" type="ORF">PN838_18350</name>
</gene>
<dbReference type="PANTHER" id="PTHR35004">
    <property type="entry name" value="TRANSPOSASE RV3428C-RELATED"/>
    <property type="match status" value="1"/>
</dbReference>
<dbReference type="PROSITE" id="PS50532">
    <property type="entry name" value="HTH_IS408"/>
    <property type="match status" value="1"/>
</dbReference>
<feature type="domain" description="HTH IS408-type" evidence="2">
    <location>
        <begin position="11"/>
        <end position="91"/>
    </location>
</feature>
<accession>A0ABT5FGJ3</accession>
<dbReference type="Pfam" id="PF08281">
    <property type="entry name" value="Sigma70_r4_2"/>
    <property type="match status" value="1"/>
</dbReference>
<dbReference type="NCBIfam" id="NF033546">
    <property type="entry name" value="transpos_IS21"/>
    <property type="match status" value="1"/>
</dbReference>
<name>A0ABT5FGJ3_9GAMM</name>
<dbReference type="EMBL" id="JAQOMS010000002">
    <property type="protein sequence ID" value="MDC2890359.1"/>
    <property type="molecule type" value="Genomic_DNA"/>
</dbReference>